<gene>
    <name evidence="3" type="ORF">JTE90_025080</name>
</gene>
<feature type="region of interest" description="Disordered" evidence="1">
    <location>
        <begin position="280"/>
        <end position="305"/>
    </location>
</feature>
<feature type="region of interest" description="Disordered" evidence="1">
    <location>
        <begin position="615"/>
        <end position="640"/>
    </location>
</feature>
<feature type="compositionally biased region" description="Polar residues" evidence="1">
    <location>
        <begin position="561"/>
        <end position="580"/>
    </location>
</feature>
<keyword evidence="4" id="KW-1185">Reference proteome</keyword>
<dbReference type="GO" id="GO:0031124">
    <property type="term" value="P:mRNA 3'-end processing"/>
    <property type="evidence" value="ECO:0007669"/>
    <property type="project" value="TreeGrafter"/>
</dbReference>
<feature type="compositionally biased region" description="Basic and acidic residues" evidence="1">
    <location>
        <begin position="544"/>
        <end position="560"/>
    </location>
</feature>
<name>A0AAV6U7B9_9ARAC</name>
<feature type="domain" description="CID" evidence="2">
    <location>
        <begin position="2"/>
        <end position="130"/>
    </location>
</feature>
<dbReference type="PANTHER" id="PTHR12460:SF40">
    <property type="entry name" value="REGULATION OF NUCLEAR PRE-MRNA DOMAIN-CONTAINING PROTEIN 2"/>
    <property type="match status" value="1"/>
</dbReference>
<feature type="region of interest" description="Disordered" evidence="1">
    <location>
        <begin position="733"/>
        <end position="757"/>
    </location>
</feature>
<dbReference type="EMBL" id="JAFNEN010000605">
    <property type="protein sequence ID" value="KAG8179748.1"/>
    <property type="molecule type" value="Genomic_DNA"/>
</dbReference>
<feature type="compositionally biased region" description="Acidic residues" evidence="1">
    <location>
        <begin position="130"/>
        <end position="150"/>
    </location>
</feature>
<evidence type="ECO:0000259" key="2">
    <source>
        <dbReference type="PROSITE" id="PS51391"/>
    </source>
</evidence>
<reference evidence="3 4" key="1">
    <citation type="journal article" date="2022" name="Nat. Ecol. Evol.">
        <title>A masculinizing supergene underlies an exaggerated male reproductive morph in a spider.</title>
        <authorList>
            <person name="Hendrickx F."/>
            <person name="De Corte Z."/>
            <person name="Sonet G."/>
            <person name="Van Belleghem S.M."/>
            <person name="Kostlbacher S."/>
            <person name="Vangestel C."/>
        </authorList>
    </citation>
    <scope>NUCLEOTIDE SEQUENCE [LARGE SCALE GENOMIC DNA]</scope>
    <source>
        <strain evidence="3">W744_W776</strain>
    </source>
</reference>
<proteinExistence type="predicted"/>
<dbReference type="GO" id="GO:0000993">
    <property type="term" value="F:RNA polymerase II complex binding"/>
    <property type="evidence" value="ECO:0007669"/>
    <property type="project" value="TreeGrafter"/>
</dbReference>
<dbReference type="InterPro" id="IPR006569">
    <property type="entry name" value="CID_dom"/>
</dbReference>
<feature type="compositionally biased region" description="Polar residues" evidence="1">
    <location>
        <begin position="875"/>
        <end position="888"/>
    </location>
</feature>
<organism evidence="3 4">
    <name type="scientific">Oedothorax gibbosus</name>
    <dbReference type="NCBI Taxonomy" id="931172"/>
    <lineage>
        <taxon>Eukaryota</taxon>
        <taxon>Metazoa</taxon>
        <taxon>Ecdysozoa</taxon>
        <taxon>Arthropoda</taxon>
        <taxon>Chelicerata</taxon>
        <taxon>Arachnida</taxon>
        <taxon>Araneae</taxon>
        <taxon>Araneomorphae</taxon>
        <taxon>Entelegynae</taxon>
        <taxon>Araneoidea</taxon>
        <taxon>Linyphiidae</taxon>
        <taxon>Erigoninae</taxon>
        <taxon>Oedothorax</taxon>
    </lineage>
</organism>
<feature type="region of interest" description="Disordered" evidence="1">
    <location>
        <begin position="662"/>
        <end position="683"/>
    </location>
</feature>
<feature type="compositionally biased region" description="Basic and acidic residues" evidence="1">
    <location>
        <begin position="857"/>
        <end position="868"/>
    </location>
</feature>
<feature type="region of interest" description="Disordered" evidence="1">
    <location>
        <begin position="413"/>
        <end position="453"/>
    </location>
</feature>
<feature type="region of interest" description="Disordered" evidence="1">
    <location>
        <begin position="351"/>
        <end position="378"/>
    </location>
</feature>
<protein>
    <recommendedName>
        <fullName evidence="2">CID domain-containing protein</fullName>
    </recommendedName>
</protein>
<feature type="compositionally biased region" description="Basic and acidic residues" evidence="1">
    <location>
        <begin position="351"/>
        <end position="360"/>
    </location>
</feature>
<feature type="region of interest" description="Disordered" evidence="1">
    <location>
        <begin position="129"/>
        <end position="150"/>
    </location>
</feature>
<feature type="compositionally biased region" description="Low complexity" evidence="1">
    <location>
        <begin position="443"/>
        <end position="453"/>
    </location>
</feature>
<feature type="compositionally biased region" description="Low complexity" evidence="1">
    <location>
        <begin position="280"/>
        <end position="297"/>
    </location>
</feature>
<evidence type="ECO:0000256" key="1">
    <source>
        <dbReference type="SAM" id="MobiDB-lite"/>
    </source>
</evidence>
<dbReference type="PANTHER" id="PTHR12460">
    <property type="entry name" value="CYCLIN-DEPENDENT KINASE INHIBITOR-RELATED PROTEIN"/>
    <property type="match status" value="1"/>
</dbReference>
<feature type="region of interest" description="Disordered" evidence="1">
    <location>
        <begin position="522"/>
        <end position="580"/>
    </location>
</feature>
<dbReference type="SUPFAM" id="SSF48464">
    <property type="entry name" value="ENTH/VHS domain"/>
    <property type="match status" value="1"/>
</dbReference>
<sequence length="1336" mass="149623">MPRVLNVKKLEEKFQTLSRSKESIQGLATWIMHHKEVYVEIVQQWLIGISNDCNTLAMFYVANEIIQGCGKKKCPEFRDAFSKVLEEAVSFDHIKEYREKILRLLSLWKERNLFDNKLYQSIENKLKETEEVESSDEEEEGEGEEEESELDIIQKFKKEILIDRVKKLKLLESKRQEKEDILNYADVPELPNLENIAVRKDCKEAIRKCDAYLKLGENYTKLMDKEISMRKRMLKELNGNCIFYTAQQKDVREVANAFRVYGKRVKLLETKLEEKITSFSSSSYSPSFSESSVSPKSGLSSEADDASKNYLSPYNKSDQSFLSGNSNDSFSFSGKVSSKLATEIFGDIKQPEKNTDESKISESVCSKEAPSIEKEKTQSVPLVEEHAVKDLSADTGTLLEEEYANFLQCLQDEKDPESKPSPQEKGNFSDKTSTKSVGNEIYSPSEGLLSESNSSLPVVLENAPDLTDIFDSNHKNSKTKENEDIDLLLEESFDKKSQTKLNFKRKIELLLKSNAKKHCIEQQAQEISDEPSKKVSSKGPLLNLKEKQELKHVNKNEDLFNKSNSSKVSETSDAQNSSTSKNFKITEEIINRKSDTITKFKTSEIDSFSSLIKSVSDKTRPPDESPVASTCSDSHSADQKETLPVNTNATFTRIPMSNFVSSKSVSMPSKNTKQPENKTLTFNPTATFTGMNISSIMSMLSTDVGAKDAILTDTKETSESDLVKKKPMSPFVSNKSVAMPSKNTKQPENKTLTFNPTTTFTGMNMSSIMSMLSTDACAKDTIPTEIKEESSSDLFKKKPMSPFVSNKSVSMPSKNTKQSENETLTFNPTASFTGMNMSSIMSMLSTDACAKDTIPTETKEESSSDLFKKKPMSPLVSNKSVSMPSKNTIQSENETLTFNPTASFTGMNMSSIMSMLSTDACAKDTIPIETKEESSSDLFKKKPMSPFVSNKSVNMPSKNTKQSENETLTFNPTATFTGMNMSSIMSMLSTNACAKDMIPTEAKEESSSDSFKEMPMTFFMPNMSADLSTEGAKQPENFSKNIPAISPSPPIDISPEFLKQAENNSFQKVPALSSFMFDMSTDLLKNILKMNQQNTVKTESNVEYNKETSKTEQAQYNSSEKVVIPLLSNSPHEESFKEDFGDSHQDANDNSQILVKTSESISEKVETKAQDSLHNRSIESKRPSLESVSKFVKFEDRSVPSVKETQEILSFKDTKSTISDNLKCTTIQALDTKPSLLKTLKDVLVCLTENMQSKPEFEMSSIEKDSQLESPLSIESMLKIYSYVHDCNSDYFCDNSVSPNTVPKTSNIELHIPSVVKVENNYEVMDMECDSEGETT</sequence>
<evidence type="ECO:0000313" key="4">
    <source>
        <dbReference type="Proteomes" id="UP000827092"/>
    </source>
</evidence>
<feature type="compositionally biased region" description="Polar residues" evidence="1">
    <location>
        <begin position="947"/>
        <end position="965"/>
    </location>
</feature>
<dbReference type="Gene3D" id="1.25.40.90">
    <property type="match status" value="1"/>
</dbReference>
<dbReference type="InterPro" id="IPR008942">
    <property type="entry name" value="ENTH_VHS"/>
</dbReference>
<evidence type="ECO:0000313" key="3">
    <source>
        <dbReference type="EMBL" id="KAG8179748.1"/>
    </source>
</evidence>
<feature type="compositionally biased region" description="Polar residues" evidence="1">
    <location>
        <begin position="420"/>
        <end position="437"/>
    </location>
</feature>
<dbReference type="PROSITE" id="PS51391">
    <property type="entry name" value="CID"/>
    <property type="match status" value="1"/>
</dbReference>
<feature type="compositionally biased region" description="Polar residues" evidence="1">
    <location>
        <begin position="733"/>
        <end position="750"/>
    </location>
</feature>
<feature type="region of interest" description="Disordered" evidence="1">
    <location>
        <begin position="857"/>
        <end position="888"/>
    </location>
</feature>
<comment type="caution">
    <text evidence="3">The sequence shown here is derived from an EMBL/GenBank/DDBJ whole genome shotgun (WGS) entry which is preliminary data.</text>
</comment>
<accession>A0AAV6U7B9</accession>
<dbReference type="Proteomes" id="UP000827092">
    <property type="component" value="Unassembled WGS sequence"/>
</dbReference>
<dbReference type="SMART" id="SM00582">
    <property type="entry name" value="RPR"/>
    <property type="match status" value="1"/>
</dbReference>
<feature type="region of interest" description="Disordered" evidence="1">
    <location>
        <begin position="932"/>
        <end position="965"/>
    </location>
</feature>
<dbReference type="Pfam" id="PF04818">
    <property type="entry name" value="CID"/>
    <property type="match status" value="1"/>
</dbReference>